<dbReference type="Gene3D" id="3.40.718.10">
    <property type="entry name" value="Isopropylmalate Dehydrogenase"/>
    <property type="match status" value="1"/>
</dbReference>
<evidence type="ECO:0000313" key="6">
    <source>
        <dbReference type="Proteomes" id="UP001652442"/>
    </source>
</evidence>
<dbReference type="InterPro" id="IPR002505">
    <property type="entry name" value="PTA_PTB"/>
</dbReference>
<comment type="similarity">
    <text evidence="1">Belongs to the phosphate acetyltransferase and butyryltransferase family.</text>
</comment>
<dbReference type="Pfam" id="PF01515">
    <property type="entry name" value="PTA_PTB"/>
    <property type="match status" value="1"/>
</dbReference>
<name>A0ABT2TJR8_9FIRM</name>
<keyword evidence="6" id="KW-1185">Reference proteome</keyword>
<dbReference type="Proteomes" id="UP001652442">
    <property type="component" value="Unassembled WGS sequence"/>
</dbReference>
<dbReference type="PANTHER" id="PTHR43356">
    <property type="entry name" value="PHOSPHATE ACETYLTRANSFERASE"/>
    <property type="match status" value="1"/>
</dbReference>
<dbReference type="PANTHER" id="PTHR43356:SF2">
    <property type="entry name" value="PHOSPHATE ACETYLTRANSFERASE"/>
    <property type="match status" value="1"/>
</dbReference>
<sequence length="313" mass="33490">MKNNRRGTDNMMFENFAQLAELVKQMPQKTKVAVAAAEDRHTLEAITTAVKDGLVEAVLIGEEAKIAEILAELGEKKENYEMITAADIDQCLEIAVKLVNDKKAGAIMKGKLETGQLMKAILNKENNLRKGGLISLVGFYECPNYHKMFAVSDVAMNTYPDFEGKRAILENAVEVLHKTGVEDPKVAVLCAVEKYNPKMKETVDAAALKELNQKGEISGCTVEGPISLDLAVVKESAAIKGFESPVAGDADLLIVPDLVSGNLMVKALTELGGCTTAGLMVGAKVPIILVSRAAAASDKYYSIALAAYTGGIK</sequence>
<gene>
    <name evidence="5" type="ORF">OCV88_06905</name>
</gene>
<evidence type="ECO:0000256" key="1">
    <source>
        <dbReference type="ARBA" id="ARBA00005656"/>
    </source>
</evidence>
<feature type="domain" description="Phosphate acetyl/butaryl transferase" evidence="4">
    <location>
        <begin position="88"/>
        <end position="307"/>
    </location>
</feature>
<dbReference type="InterPro" id="IPR012147">
    <property type="entry name" value="P_Ac_Bu_trans"/>
</dbReference>
<keyword evidence="2" id="KW-0808">Transferase</keyword>
<reference evidence="5 6" key="1">
    <citation type="journal article" date="2021" name="ISME Commun">
        <title>Automated analysis of genomic sequences facilitates high-throughput and comprehensive description of bacteria.</title>
        <authorList>
            <person name="Hitch T.C.A."/>
        </authorList>
    </citation>
    <scope>NUCLEOTIDE SEQUENCE [LARGE SCALE GENOMIC DNA]</scope>
    <source>
        <strain evidence="5 6">Sanger_109</strain>
    </source>
</reference>
<proteinExistence type="inferred from homology"/>
<dbReference type="PIRSF" id="PIRSF000428">
    <property type="entry name" value="P_Ac_trans"/>
    <property type="match status" value="1"/>
</dbReference>
<dbReference type="RefSeq" id="WP_262590998.1">
    <property type="nucleotide sequence ID" value="NZ_JAOQJQ010000002.1"/>
</dbReference>
<dbReference type="EMBL" id="JAOQJQ010000002">
    <property type="protein sequence ID" value="MCU6762071.1"/>
    <property type="molecule type" value="Genomic_DNA"/>
</dbReference>
<evidence type="ECO:0000259" key="4">
    <source>
        <dbReference type="Pfam" id="PF01515"/>
    </source>
</evidence>
<evidence type="ECO:0000313" key="5">
    <source>
        <dbReference type="EMBL" id="MCU6762071.1"/>
    </source>
</evidence>
<protein>
    <submittedName>
        <fullName evidence="5">Bifunctional enoyl-CoA hydratase/phosphate acetyltransferase</fullName>
    </submittedName>
</protein>
<dbReference type="NCBIfam" id="NF006045">
    <property type="entry name" value="PRK08190.1"/>
    <property type="match status" value="1"/>
</dbReference>
<keyword evidence="3" id="KW-0012">Acyltransferase</keyword>
<comment type="caution">
    <text evidence="5">The sequence shown here is derived from an EMBL/GenBank/DDBJ whole genome shotgun (WGS) entry which is preliminary data.</text>
</comment>
<dbReference type="SUPFAM" id="SSF53659">
    <property type="entry name" value="Isocitrate/Isopropylmalate dehydrogenase-like"/>
    <property type="match status" value="1"/>
</dbReference>
<evidence type="ECO:0000256" key="2">
    <source>
        <dbReference type="ARBA" id="ARBA00022679"/>
    </source>
</evidence>
<dbReference type="InterPro" id="IPR050500">
    <property type="entry name" value="Phos_Acetyltrans/Butyryltrans"/>
</dbReference>
<accession>A0ABT2TJR8</accession>
<evidence type="ECO:0000256" key="3">
    <source>
        <dbReference type="ARBA" id="ARBA00023315"/>
    </source>
</evidence>
<organism evidence="5 6">
    <name type="scientific">Brotonthovivens ammoniilytica</name>
    <dbReference type="NCBI Taxonomy" id="2981725"/>
    <lineage>
        <taxon>Bacteria</taxon>
        <taxon>Bacillati</taxon>
        <taxon>Bacillota</taxon>
        <taxon>Clostridia</taxon>
        <taxon>Lachnospirales</taxon>
        <taxon>Lachnospiraceae</taxon>
        <taxon>Brotonthovivens</taxon>
    </lineage>
</organism>